<accession>A0ACB7X019</accession>
<dbReference type="EMBL" id="CM037152">
    <property type="protein sequence ID" value="KAH7833920.1"/>
    <property type="molecule type" value="Genomic_DNA"/>
</dbReference>
<keyword evidence="2" id="KW-1185">Reference proteome</keyword>
<protein>
    <submittedName>
        <fullName evidence="1">Uncharacterized protein</fullName>
    </submittedName>
</protein>
<organism evidence="1 2">
    <name type="scientific">Vaccinium darrowii</name>
    <dbReference type="NCBI Taxonomy" id="229202"/>
    <lineage>
        <taxon>Eukaryota</taxon>
        <taxon>Viridiplantae</taxon>
        <taxon>Streptophyta</taxon>
        <taxon>Embryophyta</taxon>
        <taxon>Tracheophyta</taxon>
        <taxon>Spermatophyta</taxon>
        <taxon>Magnoliopsida</taxon>
        <taxon>eudicotyledons</taxon>
        <taxon>Gunneridae</taxon>
        <taxon>Pentapetalae</taxon>
        <taxon>asterids</taxon>
        <taxon>Ericales</taxon>
        <taxon>Ericaceae</taxon>
        <taxon>Vaccinioideae</taxon>
        <taxon>Vaccinieae</taxon>
        <taxon>Vaccinium</taxon>
    </lineage>
</organism>
<evidence type="ECO:0000313" key="1">
    <source>
        <dbReference type="EMBL" id="KAH7833920.1"/>
    </source>
</evidence>
<proteinExistence type="predicted"/>
<gene>
    <name evidence="1" type="ORF">Vadar_011036</name>
</gene>
<comment type="caution">
    <text evidence="1">The sequence shown here is derived from an EMBL/GenBank/DDBJ whole genome shotgun (WGS) entry which is preliminary data.</text>
</comment>
<dbReference type="Proteomes" id="UP000828048">
    <property type="component" value="Chromosome 2"/>
</dbReference>
<evidence type="ECO:0000313" key="2">
    <source>
        <dbReference type="Proteomes" id="UP000828048"/>
    </source>
</evidence>
<sequence length="434" mass="48683">MESPFFRNFRGVKPVEPVQRKSKVISIPVHFVGSETTRSASALKIQKVFRGFRIRKSVKKINSIRREVEEIERRVSDKGTVELIRKESKERLRLNETLMALLFKLDSVSGVDSGVRDLRKGVIRKAIALQERIDDIAAGNQALDSEDLDERQTLETEGNSANGTPSLGVEEPVSEEAADDVNNRDGLEKAGDEGGELHCPDEAEGFSETIDDEKMDIDVVNAVHGSEIKQSAEEFVGSDSFANRTPSPEEPDDTEESDVVNSRNSSGKTVNEICETKDDGKMDVAGVGVSSEAKEDEEGCIVKEIVEDQLPITSEFVEEREETDSHVSNGIGDENLSERRLRDGVKVEGDDRKRDNTELLERMMEENEKMMSLMTQLYEKNEVQTRMLSSLTHRVEQLERALVCERLRRKKKRHAGGTVDCLESNPEQKKCGKR</sequence>
<reference evidence="1 2" key="1">
    <citation type="journal article" date="2021" name="Hortic Res">
        <title>High-quality reference genome and annotation aids understanding of berry development for evergreen blueberry (Vaccinium darrowii).</title>
        <authorList>
            <person name="Yu J."/>
            <person name="Hulse-Kemp A.M."/>
            <person name="Babiker E."/>
            <person name="Staton M."/>
        </authorList>
    </citation>
    <scope>NUCLEOTIDE SEQUENCE [LARGE SCALE GENOMIC DNA]</scope>
    <source>
        <strain evidence="2">cv. NJ 8807/NJ 8810</strain>
        <tissue evidence="1">Young leaf</tissue>
    </source>
</reference>
<name>A0ACB7X019_9ERIC</name>